<dbReference type="AlphaFoldDB" id="A0A5B7JC28"/>
<keyword evidence="3" id="KW-1185">Reference proteome</keyword>
<gene>
    <name evidence="2" type="ORF">E2C01_085931</name>
</gene>
<name>A0A5B7JC28_PORTR</name>
<dbReference type="Proteomes" id="UP000324222">
    <property type="component" value="Unassembled WGS sequence"/>
</dbReference>
<sequence>MEDGGGGFIEEEGDIRGGEALRVVPGAREVKVLPQHFPVTTYQYPRSWQRGRAGGRGQEAGKEARWKAGRRAGREKTTPVSGNITTTTTTTTTISRIRYSVQIIVFL</sequence>
<proteinExistence type="predicted"/>
<reference evidence="2 3" key="1">
    <citation type="submission" date="2019-05" db="EMBL/GenBank/DDBJ databases">
        <title>Another draft genome of Portunus trituberculatus and its Hox gene families provides insights of decapod evolution.</title>
        <authorList>
            <person name="Jeong J.-H."/>
            <person name="Song I."/>
            <person name="Kim S."/>
            <person name="Choi T."/>
            <person name="Kim D."/>
            <person name="Ryu S."/>
            <person name="Kim W."/>
        </authorList>
    </citation>
    <scope>NUCLEOTIDE SEQUENCE [LARGE SCALE GENOMIC DNA]</scope>
    <source>
        <tissue evidence="2">Muscle</tissue>
    </source>
</reference>
<evidence type="ECO:0000313" key="2">
    <source>
        <dbReference type="EMBL" id="MPC90927.1"/>
    </source>
</evidence>
<accession>A0A5B7JC28</accession>
<protein>
    <submittedName>
        <fullName evidence="2">Uncharacterized protein</fullName>
    </submittedName>
</protein>
<organism evidence="2 3">
    <name type="scientific">Portunus trituberculatus</name>
    <name type="common">Swimming crab</name>
    <name type="synonym">Neptunus trituberculatus</name>
    <dbReference type="NCBI Taxonomy" id="210409"/>
    <lineage>
        <taxon>Eukaryota</taxon>
        <taxon>Metazoa</taxon>
        <taxon>Ecdysozoa</taxon>
        <taxon>Arthropoda</taxon>
        <taxon>Crustacea</taxon>
        <taxon>Multicrustacea</taxon>
        <taxon>Malacostraca</taxon>
        <taxon>Eumalacostraca</taxon>
        <taxon>Eucarida</taxon>
        <taxon>Decapoda</taxon>
        <taxon>Pleocyemata</taxon>
        <taxon>Brachyura</taxon>
        <taxon>Eubrachyura</taxon>
        <taxon>Portunoidea</taxon>
        <taxon>Portunidae</taxon>
        <taxon>Portuninae</taxon>
        <taxon>Portunus</taxon>
    </lineage>
</organism>
<feature type="compositionally biased region" description="Basic and acidic residues" evidence="1">
    <location>
        <begin position="59"/>
        <end position="77"/>
    </location>
</feature>
<feature type="region of interest" description="Disordered" evidence="1">
    <location>
        <begin position="48"/>
        <end position="86"/>
    </location>
</feature>
<evidence type="ECO:0000313" key="3">
    <source>
        <dbReference type="Proteomes" id="UP000324222"/>
    </source>
</evidence>
<evidence type="ECO:0000256" key="1">
    <source>
        <dbReference type="SAM" id="MobiDB-lite"/>
    </source>
</evidence>
<comment type="caution">
    <text evidence="2">The sequence shown here is derived from an EMBL/GenBank/DDBJ whole genome shotgun (WGS) entry which is preliminary data.</text>
</comment>
<dbReference type="EMBL" id="VSRR010086035">
    <property type="protein sequence ID" value="MPC90927.1"/>
    <property type="molecule type" value="Genomic_DNA"/>
</dbReference>